<evidence type="ECO:0008006" key="6">
    <source>
        <dbReference type="Google" id="ProtNLM"/>
    </source>
</evidence>
<evidence type="ECO:0000313" key="3">
    <source>
        <dbReference type="EMBL" id="KRU11482.1"/>
    </source>
</evidence>
<name>A0A0H3JAF6_CLOPA</name>
<dbReference type="GeneID" id="93074589"/>
<accession>A0A0H3JAF6</accession>
<dbReference type="Proteomes" id="UP000028042">
    <property type="component" value="Unassembled WGS sequence"/>
</dbReference>
<evidence type="ECO:0000313" key="5">
    <source>
        <dbReference type="Proteomes" id="UP000030905"/>
    </source>
</evidence>
<dbReference type="PATRIC" id="fig|1262449.3.peg.3586"/>
<gene>
    <name evidence="2" type="ORF">CLPA_c24500</name>
    <name evidence="3" type="ORF">CP6013_00729</name>
</gene>
<dbReference type="eggNOG" id="ENOG5033BSK">
    <property type="taxonomic scope" value="Bacteria"/>
</dbReference>
<reference evidence="3 4" key="3">
    <citation type="journal article" name="Genome Announc.">
        <title>Improved Draft Genome Sequence of Clostridium pasteurianum Strain ATCC 6013 (DSM 525) Using a Hybrid Next-Generation Sequencing Approach.</title>
        <authorList>
            <person name="Pyne M.E."/>
            <person name="Utturkar S."/>
            <person name="Brown S.D."/>
            <person name="Moo-Young M."/>
            <person name="Chung D.A."/>
            <person name="Chou C.P."/>
        </authorList>
    </citation>
    <scope>NUCLEOTIDE SEQUENCE [LARGE SCALE GENOMIC DNA]</scope>
    <source>
        <strain evidence="3 4">ATCC 6013</strain>
    </source>
</reference>
<organism evidence="2 5">
    <name type="scientific">Clostridium pasteurianum DSM 525 = ATCC 6013</name>
    <dbReference type="NCBI Taxonomy" id="1262449"/>
    <lineage>
        <taxon>Bacteria</taxon>
        <taxon>Bacillati</taxon>
        <taxon>Bacillota</taxon>
        <taxon>Clostridia</taxon>
        <taxon>Eubacteriales</taxon>
        <taxon>Clostridiaceae</taxon>
        <taxon>Clostridium</taxon>
    </lineage>
</organism>
<evidence type="ECO:0000256" key="1">
    <source>
        <dbReference type="SAM" id="Coils"/>
    </source>
</evidence>
<reference evidence="2 5" key="1">
    <citation type="journal article" date="2015" name="Genome Announc.">
        <title>Complete Genome Sequence of the Nitrogen-Fixing and Solvent-Producing Clostridium pasteurianum DSM 525.</title>
        <authorList>
            <person name="Poehlein A."/>
            <person name="Grosse-Honebrink A."/>
            <person name="Zhang Y."/>
            <person name="Minton N.P."/>
            <person name="Daniel R."/>
        </authorList>
    </citation>
    <scope>NUCLEOTIDE SEQUENCE [LARGE SCALE GENOMIC DNA]</scope>
    <source>
        <strain evidence="2">DSM 525</strain>
        <strain evidence="5">DSM 525 / ATCC 6013</strain>
    </source>
</reference>
<reference evidence="3" key="2">
    <citation type="submission" date="2015-10" db="EMBL/GenBank/DDBJ databases">
        <title>Improved Draft Genome Sequence of Clostridium pasteurianum Strain ATCC 6013 (DSM 525) Using a Hybrid Next-Generation Sequencing Approach.</title>
        <authorList>
            <person name="Pyne M.E."/>
            <person name="Utturkar S.M."/>
            <person name="Brown S.D."/>
            <person name="Moo-Young M."/>
            <person name="Chung D.A."/>
            <person name="Chou P.C."/>
        </authorList>
    </citation>
    <scope>NUCLEOTIDE SEQUENCE</scope>
    <source>
        <strain evidence="3">ATCC 6013</strain>
    </source>
</reference>
<dbReference type="EMBL" id="CP009268">
    <property type="protein sequence ID" value="AJA52508.1"/>
    <property type="molecule type" value="Genomic_DNA"/>
</dbReference>
<dbReference type="Proteomes" id="UP000030905">
    <property type="component" value="Chromosome"/>
</dbReference>
<keyword evidence="1" id="KW-0175">Coiled coil</keyword>
<dbReference type="RefSeq" id="WP_003447592.1">
    <property type="nucleotide sequence ID" value="NZ_ANZB01000015.1"/>
</dbReference>
<keyword evidence="5" id="KW-1185">Reference proteome</keyword>
<feature type="coiled-coil region" evidence="1">
    <location>
        <begin position="376"/>
        <end position="403"/>
    </location>
</feature>
<dbReference type="KEGG" id="cpae:CPAST_c24500"/>
<feature type="coiled-coil region" evidence="1">
    <location>
        <begin position="269"/>
        <end position="296"/>
    </location>
</feature>
<dbReference type="KEGG" id="cpat:CLPA_c24500"/>
<protein>
    <recommendedName>
        <fullName evidence="6">Apea-like HEPN domain-containing protein</fullName>
    </recommendedName>
</protein>
<evidence type="ECO:0000313" key="4">
    <source>
        <dbReference type="Proteomes" id="UP000028042"/>
    </source>
</evidence>
<dbReference type="AlphaFoldDB" id="A0A0H3JAF6"/>
<sequence length="579" mass="69501">MSNYCNKNLDNELDDVVKFKFYVYGVEESKINEFEEMEKKYYENMENNFEPDEFYFFEEYWREWWEYNSNIFWGYMEKTHGIFKASKSGLKGFIEFEINKIVKERKNYEVIYEYDVVNNTGIIINIIIQRMIDEEGQIDKEDKYDNDLENIKIDIKNFWINRLEERKKQIGKDIVRYKCIWIEDTQSLDLSNKAYSKINIIENSLRTFINKIMLNRCGLNWQGIFLKSKVEKNYSNRTGGYKAAVKNFSDIDDFLLSIDAMDLVNLMDYEEEFIMLKDVDNKVNELNEKIKNTNSNIHWWNAKKVEMLFDEIVNKNKIKSKSVWENYFSDLFDIKDKYGAEKSSELLKSNFREQWREFCMYRNHIAHNKFIDSIFFNDLQKLINELKYEIDEAEKEFSLVIENEKNSSSWNYDLVFVSKKDREKIIHQQLIELTCNIVNEFKCRGIDINIGKGFRYYVNESKEFEDEVKIFINKTRNSVKAVKIFEVQTDNKITLQLTRKKGELCSYIVEFLVNENFIKRTEIGHDGHGFCCEGYGEITGDDNNSEYYRAVIGQSWDYWADFKNNIIGYLHELLNKICR</sequence>
<proteinExistence type="predicted"/>
<evidence type="ECO:0000313" key="2">
    <source>
        <dbReference type="EMBL" id="AJA52508.1"/>
    </source>
</evidence>
<dbReference type="EMBL" id="JPGY02000001">
    <property type="protein sequence ID" value="KRU11482.1"/>
    <property type="molecule type" value="Genomic_DNA"/>
</dbReference>